<feature type="non-terminal residue" evidence="1">
    <location>
        <position position="130"/>
    </location>
</feature>
<evidence type="ECO:0000313" key="2">
    <source>
        <dbReference type="Proteomes" id="UP000814140"/>
    </source>
</evidence>
<comment type="caution">
    <text evidence="1">The sequence shown here is derived from an EMBL/GenBank/DDBJ whole genome shotgun (WGS) entry which is preliminary data.</text>
</comment>
<organism evidence="1 2">
    <name type="scientific">Artomyces pyxidatus</name>
    <dbReference type="NCBI Taxonomy" id="48021"/>
    <lineage>
        <taxon>Eukaryota</taxon>
        <taxon>Fungi</taxon>
        <taxon>Dikarya</taxon>
        <taxon>Basidiomycota</taxon>
        <taxon>Agaricomycotina</taxon>
        <taxon>Agaricomycetes</taxon>
        <taxon>Russulales</taxon>
        <taxon>Auriscalpiaceae</taxon>
        <taxon>Artomyces</taxon>
    </lineage>
</organism>
<reference evidence="1" key="1">
    <citation type="submission" date="2021-03" db="EMBL/GenBank/DDBJ databases">
        <authorList>
            <consortium name="DOE Joint Genome Institute"/>
            <person name="Ahrendt S."/>
            <person name="Looney B.P."/>
            <person name="Miyauchi S."/>
            <person name="Morin E."/>
            <person name="Drula E."/>
            <person name="Courty P.E."/>
            <person name="Chicoki N."/>
            <person name="Fauchery L."/>
            <person name="Kohler A."/>
            <person name="Kuo A."/>
            <person name="Labutti K."/>
            <person name="Pangilinan J."/>
            <person name="Lipzen A."/>
            <person name="Riley R."/>
            <person name="Andreopoulos W."/>
            <person name="He G."/>
            <person name="Johnson J."/>
            <person name="Barry K.W."/>
            <person name="Grigoriev I.V."/>
            <person name="Nagy L."/>
            <person name="Hibbett D."/>
            <person name="Henrissat B."/>
            <person name="Matheny P.B."/>
            <person name="Labbe J."/>
            <person name="Martin F."/>
        </authorList>
    </citation>
    <scope>NUCLEOTIDE SEQUENCE</scope>
    <source>
        <strain evidence="1">HHB10654</strain>
    </source>
</reference>
<keyword evidence="2" id="KW-1185">Reference proteome</keyword>
<sequence>EVFEAVFEVQGVLMSFDLPPITSREQLEPKPQWAKQSVHIMGFGAPEFDQALEAVNLVHRRMSELYRLGSVKDRVVDDDDEAEGTVPLDFSNRYVTPKSRVNKRTAVPFDPLIDPHKILERTMKSIGQHL</sequence>
<protein>
    <submittedName>
        <fullName evidence="1">Uncharacterized protein</fullName>
    </submittedName>
</protein>
<accession>A0ACB8SE10</accession>
<dbReference type="EMBL" id="MU277422">
    <property type="protein sequence ID" value="KAI0054468.1"/>
    <property type="molecule type" value="Genomic_DNA"/>
</dbReference>
<evidence type="ECO:0000313" key="1">
    <source>
        <dbReference type="EMBL" id="KAI0054468.1"/>
    </source>
</evidence>
<proteinExistence type="predicted"/>
<dbReference type="Proteomes" id="UP000814140">
    <property type="component" value="Unassembled WGS sequence"/>
</dbReference>
<gene>
    <name evidence="1" type="ORF">BV25DRAFT_1789615</name>
</gene>
<feature type="non-terminal residue" evidence="1">
    <location>
        <position position="1"/>
    </location>
</feature>
<name>A0ACB8SE10_9AGAM</name>
<reference evidence="1" key="2">
    <citation type="journal article" date="2022" name="New Phytol.">
        <title>Evolutionary transition to the ectomycorrhizal habit in the genomes of a hyperdiverse lineage of mushroom-forming fungi.</title>
        <authorList>
            <person name="Looney B."/>
            <person name="Miyauchi S."/>
            <person name="Morin E."/>
            <person name="Drula E."/>
            <person name="Courty P.E."/>
            <person name="Kohler A."/>
            <person name="Kuo A."/>
            <person name="LaButti K."/>
            <person name="Pangilinan J."/>
            <person name="Lipzen A."/>
            <person name="Riley R."/>
            <person name="Andreopoulos W."/>
            <person name="He G."/>
            <person name="Johnson J."/>
            <person name="Nolan M."/>
            <person name="Tritt A."/>
            <person name="Barry K.W."/>
            <person name="Grigoriev I.V."/>
            <person name="Nagy L.G."/>
            <person name="Hibbett D."/>
            <person name="Henrissat B."/>
            <person name="Matheny P.B."/>
            <person name="Labbe J."/>
            <person name="Martin F.M."/>
        </authorList>
    </citation>
    <scope>NUCLEOTIDE SEQUENCE</scope>
    <source>
        <strain evidence="1">HHB10654</strain>
    </source>
</reference>